<organism evidence="1 2">
    <name type="scientific">Rhodoferax lithotrophicus</name>
    <dbReference type="NCBI Taxonomy" id="2798804"/>
    <lineage>
        <taxon>Bacteria</taxon>
        <taxon>Pseudomonadati</taxon>
        <taxon>Pseudomonadota</taxon>
        <taxon>Betaproteobacteria</taxon>
        <taxon>Burkholderiales</taxon>
        <taxon>Comamonadaceae</taxon>
        <taxon>Rhodoferax</taxon>
    </lineage>
</organism>
<protein>
    <submittedName>
        <fullName evidence="1">Uncharacterized protein</fullName>
    </submittedName>
</protein>
<name>A0ABM7MTN6_9BURK</name>
<evidence type="ECO:0000313" key="2">
    <source>
        <dbReference type="Proteomes" id="UP000824366"/>
    </source>
</evidence>
<gene>
    <name evidence="1" type="ORF">MIZ03_4691</name>
</gene>
<dbReference type="Proteomes" id="UP000824366">
    <property type="component" value="Chromosome"/>
</dbReference>
<sequence>MFVSKKNPVHTCPVCSHELRRIPRSTRMRFSIGSVHLICNGCHRRFLKTLFGSFKFLGR</sequence>
<evidence type="ECO:0000313" key="1">
    <source>
        <dbReference type="EMBL" id="BCO29767.1"/>
    </source>
</evidence>
<reference evidence="1 2" key="1">
    <citation type="journal article" date="2021" name="Microbiol. Spectr.">
        <title>A Single Bacterium Capable of Oxidation and Reduction of Iron at Circumneutral pH.</title>
        <authorList>
            <person name="Kato S."/>
            <person name="Ohkuma M."/>
        </authorList>
    </citation>
    <scope>NUCLEOTIDE SEQUENCE [LARGE SCALE GENOMIC DNA]</scope>
    <source>
        <strain evidence="1 2">MIZ03</strain>
    </source>
</reference>
<proteinExistence type="predicted"/>
<accession>A0ABM7MTN6</accession>
<keyword evidence="2" id="KW-1185">Reference proteome</keyword>
<dbReference type="EMBL" id="AP024238">
    <property type="protein sequence ID" value="BCO29767.1"/>
    <property type="molecule type" value="Genomic_DNA"/>
</dbReference>